<reference evidence="6" key="1">
    <citation type="journal article" date="2019" name="Int. J. Syst. Evol. Microbiol.">
        <title>The Global Catalogue of Microorganisms (GCM) 10K type strain sequencing project: providing services to taxonomists for standard genome sequencing and annotation.</title>
        <authorList>
            <consortium name="The Broad Institute Genomics Platform"/>
            <consortium name="The Broad Institute Genome Sequencing Center for Infectious Disease"/>
            <person name="Wu L."/>
            <person name="Ma J."/>
        </authorList>
    </citation>
    <scope>NUCLEOTIDE SEQUENCE [LARGE SCALE GENOMIC DNA]</scope>
    <source>
        <strain evidence="6">KCTC 42964</strain>
    </source>
</reference>
<evidence type="ECO:0000256" key="3">
    <source>
        <dbReference type="SAM" id="SignalP"/>
    </source>
</evidence>
<dbReference type="PANTHER" id="PTHR47628">
    <property type="match status" value="1"/>
</dbReference>
<gene>
    <name evidence="5" type="ORF">ACFOGJ_03275</name>
</gene>
<dbReference type="InterPro" id="IPR006311">
    <property type="entry name" value="TAT_signal"/>
</dbReference>
<dbReference type="PROSITE" id="PS51318">
    <property type="entry name" value="TAT"/>
    <property type="match status" value="1"/>
</dbReference>
<dbReference type="Proteomes" id="UP001595528">
    <property type="component" value="Unassembled WGS sequence"/>
</dbReference>
<organism evidence="5 6">
    <name type="scientific">Marinibaculum pumilum</name>
    <dbReference type="NCBI Taxonomy" id="1766165"/>
    <lineage>
        <taxon>Bacteria</taxon>
        <taxon>Pseudomonadati</taxon>
        <taxon>Pseudomonadota</taxon>
        <taxon>Alphaproteobacteria</taxon>
        <taxon>Rhodospirillales</taxon>
        <taxon>Rhodospirillaceae</taxon>
        <taxon>Marinibaculum</taxon>
    </lineage>
</organism>
<dbReference type="SUPFAM" id="SSF53822">
    <property type="entry name" value="Periplasmic binding protein-like I"/>
    <property type="match status" value="1"/>
</dbReference>
<proteinExistence type="inferred from homology"/>
<accession>A0ABV7KV34</accession>
<dbReference type="Pfam" id="PF13458">
    <property type="entry name" value="Peripla_BP_6"/>
    <property type="match status" value="1"/>
</dbReference>
<comment type="caution">
    <text evidence="5">The sequence shown here is derived from an EMBL/GenBank/DDBJ whole genome shotgun (WGS) entry which is preliminary data.</text>
</comment>
<keyword evidence="2 3" id="KW-0732">Signal</keyword>
<comment type="similarity">
    <text evidence="1">Belongs to the leucine-binding protein family.</text>
</comment>
<dbReference type="InterPro" id="IPR028082">
    <property type="entry name" value="Peripla_BP_I"/>
</dbReference>
<feature type="chain" id="PRO_5046516340" evidence="3">
    <location>
        <begin position="37"/>
        <end position="419"/>
    </location>
</feature>
<evidence type="ECO:0000313" key="5">
    <source>
        <dbReference type="EMBL" id="MFC3226233.1"/>
    </source>
</evidence>
<dbReference type="Gene3D" id="3.40.50.2300">
    <property type="match status" value="2"/>
</dbReference>
<evidence type="ECO:0000313" key="6">
    <source>
        <dbReference type="Proteomes" id="UP001595528"/>
    </source>
</evidence>
<dbReference type="PANTHER" id="PTHR47628:SF1">
    <property type="entry name" value="ALIPHATIC AMIDASE EXPRESSION-REGULATING PROTEIN"/>
    <property type="match status" value="1"/>
</dbReference>
<evidence type="ECO:0000259" key="4">
    <source>
        <dbReference type="Pfam" id="PF13458"/>
    </source>
</evidence>
<dbReference type="EMBL" id="JBHRTR010000009">
    <property type="protein sequence ID" value="MFC3226233.1"/>
    <property type="molecule type" value="Genomic_DNA"/>
</dbReference>
<name>A0ABV7KV34_9PROT</name>
<sequence>MMGNRMKVDRRTFLAGTAAGASAAAIAGMFPVVAQAADEIVVGGIHDESGFLDIAGQPMSKVLRFAVDELNKKGGLLGKQIKLNDYDSQSNMQLYSQYAQQLALKDKAAVVHGGITSASREVIRPVLRRYKTLYFYNTLYEGGVCDRNQFATGTTPAQTVEKLVPYVMNLWGKKVYTLAADYNYGQITADWVKKYVKENGGEVLSTDFFPLDVTNFGPTISKIQEAKPDILMSVLVGSAHLSFYRQWAAAGMTKEIPMASTTFGAGGNEIILMDPSESDGIVNALGYFPEIQNPVNDKWKADLKAFYGDDMPLLTELSCCTYEGFNLWAQAVEKAGDTDRMKVIEALESGLSIEGPSGKVTIDPKTHHTIRNVYVAQIENRAWGIKEEYKQVPPADTQAVCDLQANPDDTTMYVIKLDE</sequence>
<dbReference type="CDD" id="cd06356">
    <property type="entry name" value="PBP1_amide_urea_BP-like"/>
    <property type="match status" value="1"/>
</dbReference>
<dbReference type="InterPro" id="IPR028081">
    <property type="entry name" value="Leu-bd"/>
</dbReference>
<keyword evidence="6" id="KW-1185">Reference proteome</keyword>
<dbReference type="RefSeq" id="WP_379898107.1">
    <property type="nucleotide sequence ID" value="NZ_JBHRTR010000009.1"/>
</dbReference>
<evidence type="ECO:0000256" key="2">
    <source>
        <dbReference type="ARBA" id="ARBA00022729"/>
    </source>
</evidence>
<feature type="signal peptide" evidence="3">
    <location>
        <begin position="1"/>
        <end position="36"/>
    </location>
</feature>
<evidence type="ECO:0000256" key="1">
    <source>
        <dbReference type="ARBA" id="ARBA00010062"/>
    </source>
</evidence>
<protein>
    <submittedName>
        <fullName evidence="5">ABC transporter substrate-binding protein</fullName>
    </submittedName>
</protein>
<feature type="domain" description="Leucine-binding protein" evidence="4">
    <location>
        <begin position="39"/>
        <end position="379"/>
    </location>
</feature>